<dbReference type="AlphaFoldDB" id="A0A0A9F1I9"/>
<dbReference type="EMBL" id="GBRH01191709">
    <property type="protein sequence ID" value="JAE06187.1"/>
    <property type="molecule type" value="Transcribed_RNA"/>
</dbReference>
<reference evidence="1" key="2">
    <citation type="journal article" date="2015" name="Data Brief">
        <title>Shoot transcriptome of the giant reed, Arundo donax.</title>
        <authorList>
            <person name="Barrero R.A."/>
            <person name="Guerrero F.D."/>
            <person name="Moolhuijzen P."/>
            <person name="Goolsby J.A."/>
            <person name="Tidwell J."/>
            <person name="Bellgard S.E."/>
            <person name="Bellgard M.I."/>
        </authorList>
    </citation>
    <scope>NUCLEOTIDE SEQUENCE</scope>
    <source>
        <tissue evidence="1">Shoot tissue taken approximately 20 cm above the soil surface</tissue>
    </source>
</reference>
<organism evidence="1">
    <name type="scientific">Arundo donax</name>
    <name type="common">Giant reed</name>
    <name type="synonym">Donax arundinaceus</name>
    <dbReference type="NCBI Taxonomy" id="35708"/>
    <lineage>
        <taxon>Eukaryota</taxon>
        <taxon>Viridiplantae</taxon>
        <taxon>Streptophyta</taxon>
        <taxon>Embryophyta</taxon>
        <taxon>Tracheophyta</taxon>
        <taxon>Spermatophyta</taxon>
        <taxon>Magnoliopsida</taxon>
        <taxon>Liliopsida</taxon>
        <taxon>Poales</taxon>
        <taxon>Poaceae</taxon>
        <taxon>PACMAD clade</taxon>
        <taxon>Arundinoideae</taxon>
        <taxon>Arundineae</taxon>
        <taxon>Arundo</taxon>
    </lineage>
</organism>
<protein>
    <submittedName>
        <fullName evidence="1">HIRA</fullName>
    </submittedName>
</protein>
<sequence length="59" mass="6218">MLSWLEGNPTASGIILFRPSGRRYSLCFTGLDNRVTLFISSAAGPAVFFSSSGKASGAF</sequence>
<name>A0A0A9F1I9_ARUDO</name>
<reference evidence="1" key="1">
    <citation type="submission" date="2014-09" db="EMBL/GenBank/DDBJ databases">
        <authorList>
            <person name="Magalhaes I.L.F."/>
            <person name="Oliveira U."/>
            <person name="Santos F.R."/>
            <person name="Vidigal T.H.D.A."/>
            <person name="Brescovit A.D."/>
            <person name="Santos A.J."/>
        </authorList>
    </citation>
    <scope>NUCLEOTIDE SEQUENCE</scope>
    <source>
        <tissue evidence="1">Shoot tissue taken approximately 20 cm above the soil surface</tissue>
    </source>
</reference>
<accession>A0A0A9F1I9</accession>
<proteinExistence type="predicted"/>
<evidence type="ECO:0000313" key="1">
    <source>
        <dbReference type="EMBL" id="JAE06187.1"/>
    </source>
</evidence>